<keyword evidence="1" id="KW-1133">Transmembrane helix</keyword>
<protein>
    <submittedName>
        <fullName evidence="2">Uncharacterized protein</fullName>
    </submittedName>
</protein>
<keyword evidence="1" id="KW-0472">Membrane</keyword>
<accession>A0A3M3JPT7</accession>
<evidence type="ECO:0000313" key="3">
    <source>
        <dbReference type="Proteomes" id="UP000271468"/>
    </source>
</evidence>
<dbReference type="AlphaFoldDB" id="A0A3M3JPT7"/>
<proteinExistence type="predicted"/>
<sequence length="52" mass="5612">MFIKIAFVFHVIFLVIGLKLDDGVLIGVGAFGIVAAIVTVVLESWPQKNVVN</sequence>
<keyword evidence="1" id="KW-0812">Transmembrane</keyword>
<name>A0A3M3JPT7_9PSED</name>
<reference evidence="2 3" key="1">
    <citation type="submission" date="2018-08" db="EMBL/GenBank/DDBJ databases">
        <title>Recombination of ecologically and evolutionarily significant loci maintains genetic cohesion in the Pseudomonas syringae species complex.</title>
        <authorList>
            <person name="Dillon M."/>
            <person name="Thakur S."/>
            <person name="Almeida R.N.D."/>
            <person name="Weir B.S."/>
            <person name="Guttman D.S."/>
        </authorList>
    </citation>
    <scope>NUCLEOTIDE SEQUENCE [LARGE SCALE GENOMIC DNA]</scope>
    <source>
        <strain evidence="2 3">ICMP 12341</strain>
    </source>
</reference>
<dbReference type="Proteomes" id="UP000271468">
    <property type="component" value="Unassembled WGS sequence"/>
</dbReference>
<organism evidence="2 3">
    <name type="scientific">Pseudomonas syringae pv. coriandricola</name>
    <dbReference type="NCBI Taxonomy" id="264453"/>
    <lineage>
        <taxon>Bacteria</taxon>
        <taxon>Pseudomonadati</taxon>
        <taxon>Pseudomonadota</taxon>
        <taxon>Gammaproteobacteria</taxon>
        <taxon>Pseudomonadales</taxon>
        <taxon>Pseudomonadaceae</taxon>
        <taxon>Pseudomonas</taxon>
    </lineage>
</organism>
<gene>
    <name evidence="2" type="ORF">ALQ65_200186</name>
</gene>
<evidence type="ECO:0000256" key="1">
    <source>
        <dbReference type="SAM" id="Phobius"/>
    </source>
</evidence>
<dbReference type="EMBL" id="RBOV01000155">
    <property type="protein sequence ID" value="RMN12111.1"/>
    <property type="molecule type" value="Genomic_DNA"/>
</dbReference>
<comment type="caution">
    <text evidence="2">The sequence shown here is derived from an EMBL/GenBank/DDBJ whole genome shotgun (WGS) entry which is preliminary data.</text>
</comment>
<feature type="transmembrane region" description="Helical" evidence="1">
    <location>
        <begin position="23"/>
        <end position="42"/>
    </location>
</feature>
<evidence type="ECO:0000313" key="2">
    <source>
        <dbReference type="EMBL" id="RMN12111.1"/>
    </source>
</evidence>